<evidence type="ECO:0000313" key="4">
    <source>
        <dbReference type="Proteomes" id="UP000663829"/>
    </source>
</evidence>
<evidence type="ECO:0000256" key="1">
    <source>
        <dbReference type="SAM" id="MobiDB-lite"/>
    </source>
</evidence>
<dbReference type="AlphaFoldDB" id="A0A816G7V8"/>
<feature type="region of interest" description="Disordered" evidence="1">
    <location>
        <begin position="1"/>
        <end position="23"/>
    </location>
</feature>
<reference evidence="2" key="1">
    <citation type="submission" date="2021-02" db="EMBL/GenBank/DDBJ databases">
        <authorList>
            <person name="Nowell W R."/>
        </authorList>
    </citation>
    <scope>NUCLEOTIDE SEQUENCE</scope>
</reference>
<dbReference type="Proteomes" id="UP000681722">
    <property type="component" value="Unassembled WGS sequence"/>
</dbReference>
<gene>
    <name evidence="2" type="ORF">GPM918_LOCUS46291</name>
    <name evidence="3" type="ORF">SRO942_LOCUS50156</name>
</gene>
<sequence>MPTVRRVPQGRPGYHNSIESALP</sequence>
<organism evidence="2 4">
    <name type="scientific">Didymodactylos carnosus</name>
    <dbReference type="NCBI Taxonomy" id="1234261"/>
    <lineage>
        <taxon>Eukaryota</taxon>
        <taxon>Metazoa</taxon>
        <taxon>Spiralia</taxon>
        <taxon>Gnathifera</taxon>
        <taxon>Rotifera</taxon>
        <taxon>Eurotatoria</taxon>
        <taxon>Bdelloidea</taxon>
        <taxon>Philodinida</taxon>
        <taxon>Philodinidae</taxon>
        <taxon>Didymodactylos</taxon>
    </lineage>
</organism>
<feature type="non-terminal residue" evidence="2">
    <location>
        <position position="23"/>
    </location>
</feature>
<keyword evidence="4" id="KW-1185">Reference proteome</keyword>
<dbReference type="Proteomes" id="UP000663829">
    <property type="component" value="Unassembled WGS sequence"/>
</dbReference>
<evidence type="ECO:0000313" key="3">
    <source>
        <dbReference type="EMBL" id="CAF4641501.1"/>
    </source>
</evidence>
<dbReference type="EMBL" id="CAJOBC010139776">
    <property type="protein sequence ID" value="CAF4641501.1"/>
    <property type="molecule type" value="Genomic_DNA"/>
</dbReference>
<evidence type="ECO:0000313" key="2">
    <source>
        <dbReference type="EMBL" id="CAF1670268.1"/>
    </source>
</evidence>
<protein>
    <submittedName>
        <fullName evidence="2">Uncharacterized protein</fullName>
    </submittedName>
</protein>
<comment type="caution">
    <text evidence="2">The sequence shown here is derived from an EMBL/GenBank/DDBJ whole genome shotgun (WGS) entry which is preliminary data.</text>
</comment>
<dbReference type="EMBL" id="CAJNOQ010060528">
    <property type="protein sequence ID" value="CAF1670268.1"/>
    <property type="molecule type" value="Genomic_DNA"/>
</dbReference>
<proteinExistence type="predicted"/>
<name>A0A816G7V8_9BILA</name>
<accession>A0A816G7V8</accession>